<dbReference type="InterPro" id="IPR036770">
    <property type="entry name" value="Ankyrin_rpt-contain_sf"/>
</dbReference>
<dbReference type="GO" id="GO:0016020">
    <property type="term" value="C:membrane"/>
    <property type="evidence" value="ECO:0007669"/>
    <property type="project" value="TreeGrafter"/>
</dbReference>
<accession>A0A660KXR4</accession>
<dbReference type="SUPFAM" id="SSF48403">
    <property type="entry name" value="Ankyrin repeat"/>
    <property type="match status" value="1"/>
</dbReference>
<evidence type="ECO:0000313" key="1">
    <source>
        <dbReference type="EMBL" id="KAE8038766.1"/>
    </source>
</evidence>
<name>A0A660KXR4_9ROSI</name>
<dbReference type="Gene3D" id="1.25.40.20">
    <property type="entry name" value="Ankyrin repeat-containing domain"/>
    <property type="match status" value="1"/>
</dbReference>
<reference evidence="1 2" key="1">
    <citation type="submission" date="2019-06" db="EMBL/GenBank/DDBJ databases">
        <title>A chromosomal-level reference genome of Carpinus fangiana (Coryloideae, Betulaceae).</title>
        <authorList>
            <person name="Yang X."/>
            <person name="Wang Z."/>
            <person name="Zhang L."/>
            <person name="Hao G."/>
            <person name="Liu J."/>
            <person name="Yang Y."/>
        </authorList>
    </citation>
    <scope>NUCLEOTIDE SEQUENCE [LARGE SCALE GENOMIC DNA]</scope>
    <source>
        <strain evidence="1">Cfa_2016G</strain>
        <tissue evidence="1">Leaf</tissue>
    </source>
</reference>
<dbReference type="Pfam" id="PF12796">
    <property type="entry name" value="Ank_2"/>
    <property type="match status" value="1"/>
</dbReference>
<dbReference type="PANTHER" id="PTHR24177">
    <property type="entry name" value="CASKIN"/>
    <property type="match status" value="1"/>
</dbReference>
<gene>
    <name evidence="1" type="ORF">FH972_011242</name>
</gene>
<dbReference type="Pfam" id="PF14223">
    <property type="entry name" value="Retrotran_gag_2"/>
    <property type="match status" value="1"/>
</dbReference>
<sequence>MATNNLSSTIVLQLLKNKDNYENWSAWMKNYLLAHDLWDIIQATTKPPKQDRDVVGFKAWRKNNAAALHAILISCEVDILSEIMEEIGEETWENIREITSAKTVWDELASKFGPHKPSNILFGMYESSSYISGDHLDDYEHVLKAIKRGDWAAAKAFLEQHPDSIREYGISKVGGTLLHAAVNAGQTEIVTKLVELTSPVLLELRDKEGFTALARAVKLQNNIRMVDCMLRQNINLLVIRDVFDCIPLVTALEAGNLEVARHIYSVYLPHQTFRDIDASNALYHFIRLNSFDLALHLLHRCPASATVPNKFDSFALKALAMNPSAFRSGNQLVFWKSWIYALLGLLRRLPSDLLIKLLGIKQIYEMKLLHHQAHRLLLQMCGQVKEMNRDDVEDAIFVAVRNGIVEFIDEILKVDDNLLSVTDEMDRSIMHHAILHRQAKVYEIIKNNNWVENVGIHEDKSGNNLLHMTAMLEPSTTRDRIAGEALKMQSELQWFKVISLILYFYVSDVSSYFKSKEITSL</sequence>
<organism evidence="1 2">
    <name type="scientific">Carpinus fangiana</name>
    <dbReference type="NCBI Taxonomy" id="176857"/>
    <lineage>
        <taxon>Eukaryota</taxon>
        <taxon>Viridiplantae</taxon>
        <taxon>Streptophyta</taxon>
        <taxon>Embryophyta</taxon>
        <taxon>Tracheophyta</taxon>
        <taxon>Spermatophyta</taxon>
        <taxon>Magnoliopsida</taxon>
        <taxon>eudicotyledons</taxon>
        <taxon>Gunneridae</taxon>
        <taxon>Pentapetalae</taxon>
        <taxon>rosids</taxon>
        <taxon>fabids</taxon>
        <taxon>Fagales</taxon>
        <taxon>Betulaceae</taxon>
        <taxon>Carpinus</taxon>
    </lineage>
</organism>
<protein>
    <recommendedName>
        <fullName evidence="3">DUF4219 domain-containing protein</fullName>
    </recommendedName>
</protein>
<proteinExistence type="predicted"/>
<keyword evidence="2" id="KW-1185">Reference proteome</keyword>
<dbReference type="InterPro" id="IPR002110">
    <property type="entry name" value="Ankyrin_rpt"/>
</dbReference>
<dbReference type="Proteomes" id="UP000327013">
    <property type="component" value="Chromosome 4"/>
</dbReference>
<evidence type="ECO:0000313" key="2">
    <source>
        <dbReference type="Proteomes" id="UP000327013"/>
    </source>
</evidence>
<dbReference type="OrthoDB" id="1880601at2759"/>
<dbReference type="PANTHER" id="PTHR24177:SF329">
    <property type="entry name" value="ANKYRIN REPEAT PROTEIN"/>
    <property type="match status" value="1"/>
</dbReference>
<dbReference type="EMBL" id="CM017324">
    <property type="protein sequence ID" value="KAE8038766.1"/>
    <property type="molecule type" value="Genomic_DNA"/>
</dbReference>
<evidence type="ECO:0008006" key="3">
    <source>
        <dbReference type="Google" id="ProtNLM"/>
    </source>
</evidence>
<dbReference type="AlphaFoldDB" id="A0A660KXR4"/>